<proteinExistence type="predicted"/>
<keyword evidence="2" id="KW-1185">Reference proteome</keyword>
<dbReference type="EMBL" id="QZWG01000010">
    <property type="protein sequence ID" value="RZB86580.1"/>
    <property type="molecule type" value="Genomic_DNA"/>
</dbReference>
<protein>
    <submittedName>
        <fullName evidence="1">Uncharacterized protein</fullName>
    </submittedName>
</protein>
<gene>
    <name evidence="1" type="ORF">D0Y65_026579</name>
</gene>
<name>A0A445IKK2_GLYSO</name>
<evidence type="ECO:0000313" key="1">
    <source>
        <dbReference type="EMBL" id="RZB86580.1"/>
    </source>
</evidence>
<evidence type="ECO:0000313" key="2">
    <source>
        <dbReference type="Proteomes" id="UP000289340"/>
    </source>
</evidence>
<reference evidence="1 2" key="1">
    <citation type="submission" date="2018-09" db="EMBL/GenBank/DDBJ databases">
        <title>A high-quality reference genome of wild soybean provides a powerful tool to mine soybean genomes.</title>
        <authorList>
            <person name="Xie M."/>
            <person name="Chung C.Y.L."/>
            <person name="Li M.-W."/>
            <person name="Wong F.-L."/>
            <person name="Chan T.-F."/>
            <person name="Lam H.-M."/>
        </authorList>
    </citation>
    <scope>NUCLEOTIDE SEQUENCE [LARGE SCALE GENOMIC DNA]</scope>
    <source>
        <strain evidence="2">cv. W05</strain>
        <tissue evidence="1">Hypocotyl of etiolated seedlings</tissue>
    </source>
</reference>
<accession>A0A445IKK2</accession>
<dbReference type="AlphaFoldDB" id="A0A445IKK2"/>
<sequence>MALIRSKTKRISSVHNEDDILTSVSDIEHEVMQSYPARALDRRLQVDWAKDAKESLRVLMNLRIWPTLQSHLPMDSPLAPFNSCNFSKGSMTNSMTDFSILKAFKVSSHSPKPSKVTQVAWHPPWFTGINVILMEPHLVLRELLCVEWSTLWLECDSSFVVLAFKDPSIMPWRLRNRWLNCLTYSRSMSFQDLTITHKLISSSQDGFLFKLCSLQMKYWSSWRRSVQSQDWCSQVLWYLEYRSGRVCCMLRTEGAAEVKAGVGAADVEGSSVGLVLALALLAPQIETVRSSGFQQFS</sequence>
<comment type="caution">
    <text evidence="1">The sequence shown here is derived from an EMBL/GenBank/DDBJ whole genome shotgun (WGS) entry which is preliminary data.</text>
</comment>
<organism evidence="1 2">
    <name type="scientific">Glycine soja</name>
    <name type="common">Wild soybean</name>
    <dbReference type="NCBI Taxonomy" id="3848"/>
    <lineage>
        <taxon>Eukaryota</taxon>
        <taxon>Viridiplantae</taxon>
        <taxon>Streptophyta</taxon>
        <taxon>Embryophyta</taxon>
        <taxon>Tracheophyta</taxon>
        <taxon>Spermatophyta</taxon>
        <taxon>Magnoliopsida</taxon>
        <taxon>eudicotyledons</taxon>
        <taxon>Gunneridae</taxon>
        <taxon>Pentapetalae</taxon>
        <taxon>rosids</taxon>
        <taxon>fabids</taxon>
        <taxon>Fabales</taxon>
        <taxon>Fabaceae</taxon>
        <taxon>Papilionoideae</taxon>
        <taxon>50 kb inversion clade</taxon>
        <taxon>NPAAA clade</taxon>
        <taxon>indigoferoid/millettioid clade</taxon>
        <taxon>Phaseoleae</taxon>
        <taxon>Glycine</taxon>
        <taxon>Glycine subgen. Soja</taxon>
    </lineage>
</organism>
<dbReference type="Proteomes" id="UP000289340">
    <property type="component" value="Chromosome 10"/>
</dbReference>